<dbReference type="InterPro" id="IPR001544">
    <property type="entry name" value="Aminotrans_IV"/>
</dbReference>
<evidence type="ECO:0008006" key="3">
    <source>
        <dbReference type="Google" id="ProtNLM"/>
    </source>
</evidence>
<protein>
    <recommendedName>
        <fullName evidence="3">Aminotransferase class IV</fullName>
    </recommendedName>
</protein>
<organism evidence="1 2">
    <name type="scientific">Flexivirga oryzae</name>
    <dbReference type="NCBI Taxonomy" id="1794944"/>
    <lineage>
        <taxon>Bacteria</taxon>
        <taxon>Bacillati</taxon>
        <taxon>Actinomycetota</taxon>
        <taxon>Actinomycetes</taxon>
        <taxon>Micrococcales</taxon>
        <taxon>Dermacoccaceae</taxon>
        <taxon>Flexivirga</taxon>
    </lineage>
</organism>
<keyword evidence="2" id="KW-1185">Reference proteome</keyword>
<dbReference type="EMBL" id="JACHVQ010000003">
    <property type="protein sequence ID" value="MBB2893695.1"/>
    <property type="molecule type" value="Genomic_DNA"/>
</dbReference>
<dbReference type="InterPro" id="IPR043132">
    <property type="entry name" value="BCAT-like_C"/>
</dbReference>
<dbReference type="GO" id="GO:0003824">
    <property type="term" value="F:catalytic activity"/>
    <property type="evidence" value="ECO:0007669"/>
    <property type="project" value="InterPro"/>
</dbReference>
<dbReference type="SUPFAM" id="SSF56752">
    <property type="entry name" value="D-aminoacid aminotransferase-like PLP-dependent enzymes"/>
    <property type="match status" value="1"/>
</dbReference>
<comment type="caution">
    <text evidence="1">The sequence shown here is derived from an EMBL/GenBank/DDBJ whole genome shotgun (WGS) entry which is preliminary data.</text>
</comment>
<reference evidence="1 2" key="1">
    <citation type="submission" date="2020-08" db="EMBL/GenBank/DDBJ databases">
        <title>Sequencing the genomes of 1000 actinobacteria strains.</title>
        <authorList>
            <person name="Klenk H.-P."/>
        </authorList>
    </citation>
    <scope>NUCLEOTIDE SEQUENCE [LARGE SCALE GENOMIC DNA]</scope>
    <source>
        <strain evidence="1 2">DSM 105369</strain>
    </source>
</reference>
<dbReference type="RefSeq" id="WP_183322144.1">
    <property type="nucleotide sequence ID" value="NZ_JACHVQ010000003.1"/>
</dbReference>
<dbReference type="AlphaFoldDB" id="A0A839NEX3"/>
<dbReference type="Gene3D" id="3.20.10.10">
    <property type="entry name" value="D-amino Acid Aminotransferase, subunit A, domain 2"/>
    <property type="match status" value="1"/>
</dbReference>
<accession>A0A839NEX3</accession>
<proteinExistence type="predicted"/>
<gene>
    <name evidence="1" type="ORF">FHU39_003726</name>
</gene>
<dbReference type="InterPro" id="IPR036038">
    <property type="entry name" value="Aminotransferase-like"/>
</dbReference>
<sequence>MTDSSVEDLARSGPVVLDSWHLYDGAGVAVDRHRARFVAGVLDVFGVPVDEAGAAYDHALGHLPVTGSWFPALVWTREGLRCAVRMFPVERLRTSITLGSAFLDGRKQPDIKGIDYLWQTEQAAVAAAGGYDDRVLVTAGGLVSETIFATLLVLRGRELIAPRAPRLRGVTLSVLRDEAPKAGLTVRDDVVRLSDLGAADGMLTLSALHGVRVVERLGDLVLQPDRGLRDALQAALETARRPVPDGSGACGSC</sequence>
<dbReference type="Pfam" id="PF01063">
    <property type="entry name" value="Aminotran_4"/>
    <property type="match status" value="1"/>
</dbReference>
<name>A0A839NEX3_9MICO</name>
<evidence type="ECO:0000313" key="2">
    <source>
        <dbReference type="Proteomes" id="UP000559182"/>
    </source>
</evidence>
<dbReference type="Proteomes" id="UP000559182">
    <property type="component" value="Unassembled WGS sequence"/>
</dbReference>
<evidence type="ECO:0000313" key="1">
    <source>
        <dbReference type="EMBL" id="MBB2893695.1"/>
    </source>
</evidence>